<feature type="non-terminal residue" evidence="7">
    <location>
        <position position="115"/>
    </location>
</feature>
<keyword evidence="3 6" id="KW-0812">Transmembrane</keyword>
<evidence type="ECO:0000256" key="2">
    <source>
        <dbReference type="ARBA" id="ARBA00007375"/>
    </source>
</evidence>
<dbReference type="EMBL" id="BARU01021020">
    <property type="protein sequence ID" value="GAH55791.1"/>
    <property type="molecule type" value="Genomic_DNA"/>
</dbReference>
<evidence type="ECO:0000256" key="1">
    <source>
        <dbReference type="ARBA" id="ARBA00004141"/>
    </source>
</evidence>
<sequence length="115" mass="13196">MEIASLILLIIFAFVSFIHLLGELLVDFGKDRFVLARFITKPLLMPLLLAFFVSSLLNFSVFEVWFVIALVFGFLGDVFLMIPDPEKKRLGLKLGLSAFFARAHFIYRGFHYQCS</sequence>
<dbReference type="AlphaFoldDB" id="X1GD23"/>
<keyword evidence="4 6" id="KW-1133">Transmembrane helix</keyword>
<evidence type="ECO:0000256" key="5">
    <source>
        <dbReference type="ARBA" id="ARBA00023136"/>
    </source>
</evidence>
<proteinExistence type="inferred from homology"/>
<evidence type="ECO:0000256" key="4">
    <source>
        <dbReference type="ARBA" id="ARBA00022989"/>
    </source>
</evidence>
<name>X1GD23_9ZZZZ</name>
<feature type="transmembrane region" description="Helical" evidence="6">
    <location>
        <begin position="38"/>
        <end position="58"/>
    </location>
</feature>
<comment type="subcellular location">
    <subcellularLocation>
        <location evidence="1">Membrane</location>
        <topology evidence="1">Multi-pass membrane protein</topology>
    </subcellularLocation>
</comment>
<accession>X1GD23</accession>
<dbReference type="GO" id="GO:0016020">
    <property type="term" value="C:membrane"/>
    <property type="evidence" value="ECO:0007669"/>
    <property type="project" value="UniProtKB-SubCell"/>
</dbReference>
<organism evidence="7">
    <name type="scientific">marine sediment metagenome</name>
    <dbReference type="NCBI Taxonomy" id="412755"/>
    <lineage>
        <taxon>unclassified sequences</taxon>
        <taxon>metagenomes</taxon>
        <taxon>ecological metagenomes</taxon>
    </lineage>
</organism>
<evidence type="ECO:0000256" key="6">
    <source>
        <dbReference type="SAM" id="Phobius"/>
    </source>
</evidence>
<dbReference type="Pfam" id="PF07947">
    <property type="entry name" value="YhhN"/>
    <property type="match status" value="1"/>
</dbReference>
<comment type="similarity">
    <text evidence="2">Belongs to the TMEM86 family.</text>
</comment>
<gene>
    <name evidence="7" type="ORF">S03H2_34445</name>
</gene>
<protein>
    <submittedName>
        <fullName evidence="7">Uncharacterized protein</fullName>
    </submittedName>
</protein>
<keyword evidence="5 6" id="KW-0472">Membrane</keyword>
<feature type="transmembrane region" description="Helical" evidence="6">
    <location>
        <begin position="64"/>
        <end position="82"/>
    </location>
</feature>
<evidence type="ECO:0000313" key="7">
    <source>
        <dbReference type="EMBL" id="GAH55791.1"/>
    </source>
</evidence>
<evidence type="ECO:0000256" key="3">
    <source>
        <dbReference type="ARBA" id="ARBA00022692"/>
    </source>
</evidence>
<comment type="caution">
    <text evidence="7">The sequence shown here is derived from an EMBL/GenBank/DDBJ whole genome shotgun (WGS) entry which is preliminary data.</text>
</comment>
<dbReference type="InterPro" id="IPR012506">
    <property type="entry name" value="TMEM86B-like"/>
</dbReference>
<feature type="transmembrane region" description="Helical" evidence="6">
    <location>
        <begin position="6"/>
        <end position="26"/>
    </location>
</feature>
<reference evidence="7" key="1">
    <citation type="journal article" date="2014" name="Front. Microbiol.">
        <title>High frequency of phylogenetically diverse reductive dehalogenase-homologous genes in deep subseafloor sedimentary metagenomes.</title>
        <authorList>
            <person name="Kawai M."/>
            <person name="Futagami T."/>
            <person name="Toyoda A."/>
            <person name="Takaki Y."/>
            <person name="Nishi S."/>
            <person name="Hori S."/>
            <person name="Arai W."/>
            <person name="Tsubouchi T."/>
            <person name="Morono Y."/>
            <person name="Uchiyama I."/>
            <person name="Ito T."/>
            <person name="Fujiyama A."/>
            <person name="Inagaki F."/>
            <person name="Takami H."/>
        </authorList>
    </citation>
    <scope>NUCLEOTIDE SEQUENCE</scope>
    <source>
        <strain evidence="7">Expedition CK06-06</strain>
    </source>
</reference>